<evidence type="ECO:0000313" key="1">
    <source>
        <dbReference type="EMBL" id="CAG8439145.1"/>
    </source>
</evidence>
<accession>A0ACA9JW19</accession>
<name>A0ACA9JW19_9GLOM</name>
<comment type="caution">
    <text evidence="1">The sequence shown here is derived from an EMBL/GenBank/DDBJ whole genome shotgun (WGS) entry which is preliminary data.</text>
</comment>
<reference evidence="1" key="1">
    <citation type="submission" date="2021-06" db="EMBL/GenBank/DDBJ databases">
        <authorList>
            <person name="Kallberg Y."/>
            <person name="Tangrot J."/>
            <person name="Rosling A."/>
        </authorList>
    </citation>
    <scope>NUCLEOTIDE SEQUENCE</scope>
    <source>
        <strain evidence="1">AU212A</strain>
    </source>
</reference>
<evidence type="ECO:0000313" key="2">
    <source>
        <dbReference type="Proteomes" id="UP000789860"/>
    </source>
</evidence>
<keyword evidence="2" id="KW-1185">Reference proteome</keyword>
<protein>
    <submittedName>
        <fullName evidence="1">3350_t:CDS:1</fullName>
    </submittedName>
</protein>
<gene>
    <name evidence="1" type="ORF">SCALOS_LOCUS495</name>
</gene>
<sequence length="96" mass="11400">MVKVLLTLEDILTIIYEFEKSDEEDNIDKDYVENNEAEFKLFDKVLNLEESFNLNYDIFGEISENNIIRIDNENLVKEQPNYDYNVNSLVDEILLD</sequence>
<dbReference type="Proteomes" id="UP000789860">
    <property type="component" value="Unassembled WGS sequence"/>
</dbReference>
<proteinExistence type="predicted"/>
<organism evidence="1 2">
    <name type="scientific">Scutellospora calospora</name>
    <dbReference type="NCBI Taxonomy" id="85575"/>
    <lineage>
        <taxon>Eukaryota</taxon>
        <taxon>Fungi</taxon>
        <taxon>Fungi incertae sedis</taxon>
        <taxon>Mucoromycota</taxon>
        <taxon>Glomeromycotina</taxon>
        <taxon>Glomeromycetes</taxon>
        <taxon>Diversisporales</taxon>
        <taxon>Gigasporaceae</taxon>
        <taxon>Scutellospora</taxon>
    </lineage>
</organism>
<dbReference type="EMBL" id="CAJVPM010000240">
    <property type="protein sequence ID" value="CAG8439145.1"/>
    <property type="molecule type" value="Genomic_DNA"/>
</dbReference>